<organism evidence="7 8">
    <name type="scientific">Bacillus phage FADO</name>
    <dbReference type="NCBI Taxonomy" id="2917160"/>
    <lineage>
        <taxon>Viruses</taxon>
        <taxon>Duplodnaviria</taxon>
        <taxon>Heunggongvirae</taxon>
        <taxon>Uroviricota</taxon>
        <taxon>Caudoviricetes</taxon>
        <taxon>Heleneionescovirinae</taxon>
        <taxon>Zhangjivirus</taxon>
        <taxon>Zhangjivirus fado</taxon>
    </lineage>
</organism>
<keyword evidence="8" id="KW-1185">Reference proteome</keyword>
<evidence type="ECO:0000256" key="1">
    <source>
        <dbReference type="ARBA" id="ARBA00011073"/>
    </source>
</evidence>
<keyword evidence="2 7" id="KW-0645">Protease</keyword>
<reference evidence="7 8" key="1">
    <citation type="submission" date="2022-01" db="EMBL/GenBank/DDBJ databases">
        <authorList>
            <person name="Stokar-Avihail A."/>
        </authorList>
    </citation>
    <scope>NUCLEOTIDE SEQUENCE [LARGE SCALE GENOMIC DNA]</scope>
</reference>
<evidence type="ECO:0000256" key="3">
    <source>
        <dbReference type="ARBA" id="ARBA00022723"/>
    </source>
</evidence>
<dbReference type="GO" id="GO:0006508">
    <property type="term" value="P:proteolysis"/>
    <property type="evidence" value="ECO:0007669"/>
    <property type="project" value="UniProtKB-KW"/>
</dbReference>
<evidence type="ECO:0000259" key="6">
    <source>
        <dbReference type="Pfam" id="PF00082"/>
    </source>
</evidence>
<dbReference type="Proteomes" id="UP000831021">
    <property type="component" value="Segment"/>
</dbReference>
<dbReference type="InterPro" id="IPR015500">
    <property type="entry name" value="Peptidase_S8_subtilisin-rel"/>
</dbReference>
<evidence type="ECO:0000256" key="4">
    <source>
        <dbReference type="ARBA" id="ARBA00022801"/>
    </source>
</evidence>
<dbReference type="PRINTS" id="PR00723">
    <property type="entry name" value="SUBTILISIN"/>
</dbReference>
<dbReference type="SUPFAM" id="SSF52743">
    <property type="entry name" value="Subtilisin-like"/>
    <property type="match status" value="1"/>
</dbReference>
<dbReference type="Gene3D" id="3.40.50.200">
    <property type="entry name" value="Peptidase S8/S53 domain"/>
    <property type="match status" value="1"/>
</dbReference>
<dbReference type="InterPro" id="IPR023828">
    <property type="entry name" value="Peptidase_S8_Ser-AS"/>
</dbReference>
<evidence type="ECO:0000256" key="5">
    <source>
        <dbReference type="ARBA" id="ARBA00022825"/>
    </source>
</evidence>
<protein>
    <submittedName>
        <fullName evidence="7">Intracellular serine protease</fullName>
    </submittedName>
</protein>
<comment type="similarity">
    <text evidence="1">Belongs to the peptidase S8 family.</text>
</comment>
<dbReference type="PANTHER" id="PTHR43806">
    <property type="entry name" value="PEPTIDASE S8"/>
    <property type="match status" value="1"/>
</dbReference>
<dbReference type="GO" id="GO:0046872">
    <property type="term" value="F:metal ion binding"/>
    <property type="evidence" value="ECO:0007669"/>
    <property type="project" value="UniProtKB-KW"/>
</dbReference>
<gene>
    <name evidence="7" type="ORF">fado_203</name>
</gene>
<proteinExistence type="inferred from homology"/>
<dbReference type="InterPro" id="IPR034202">
    <property type="entry name" value="Subtilisin_Carlsberg-like"/>
</dbReference>
<evidence type="ECO:0000256" key="2">
    <source>
        <dbReference type="ARBA" id="ARBA00022670"/>
    </source>
</evidence>
<dbReference type="InterPro" id="IPR036852">
    <property type="entry name" value="Peptidase_S8/S53_dom_sf"/>
</dbReference>
<dbReference type="PANTHER" id="PTHR43806:SF11">
    <property type="entry name" value="CEREVISIN-RELATED"/>
    <property type="match status" value="1"/>
</dbReference>
<dbReference type="GO" id="GO:0004252">
    <property type="term" value="F:serine-type endopeptidase activity"/>
    <property type="evidence" value="ECO:0007669"/>
    <property type="project" value="InterPro"/>
</dbReference>
<evidence type="ECO:0000313" key="8">
    <source>
        <dbReference type="Proteomes" id="UP000831021"/>
    </source>
</evidence>
<name>A0AAE9GBY1_9CAUD</name>
<dbReference type="Pfam" id="PF00082">
    <property type="entry name" value="Peptidase_S8"/>
    <property type="match status" value="1"/>
</dbReference>
<dbReference type="InterPro" id="IPR000209">
    <property type="entry name" value="Peptidase_S8/S53_dom"/>
</dbReference>
<keyword evidence="5" id="KW-0720">Serine protease</keyword>
<sequence length="286" mass="31429">MNIEMQENLIDIKNSEIDIQIIDSLDNELDIDWGLKTINAPRIWNKTRGEGVKILLIDTGIDTDHPDLKDSFKAGYNFFERSYNVEDEQGHGSHVAGILIGKHTGVAPEAELHVVKVLNNDGRGTMASVMDGITYAINYNFDIICMSLGVPSELPVVFQERIAEAYNKGIVMVCATGNSGANDSLFPARMDEVIAVGGLDRELKVSKFTNGGYDVLAPSVEILSTYKDNNYARMSGTSMASPLVAGGIALLISYYRKQGKELKPIEIMNMIKELKGSAFDLTKLMD</sequence>
<keyword evidence="4" id="KW-0378">Hydrolase</keyword>
<dbReference type="CDD" id="cd07477">
    <property type="entry name" value="Peptidases_S8_Subtilisin_subset"/>
    <property type="match status" value="1"/>
</dbReference>
<dbReference type="PROSITE" id="PS51892">
    <property type="entry name" value="SUBTILASE"/>
    <property type="match status" value="1"/>
</dbReference>
<dbReference type="InterPro" id="IPR050131">
    <property type="entry name" value="Peptidase_S8_subtilisin-like"/>
</dbReference>
<dbReference type="PROSITE" id="PS00138">
    <property type="entry name" value="SUBTILASE_SER"/>
    <property type="match status" value="1"/>
</dbReference>
<dbReference type="EMBL" id="OM236516">
    <property type="protein sequence ID" value="UNY48918.1"/>
    <property type="molecule type" value="Genomic_DNA"/>
</dbReference>
<feature type="domain" description="Peptidase S8/S53" evidence="6">
    <location>
        <begin position="49"/>
        <end position="264"/>
    </location>
</feature>
<keyword evidence="3" id="KW-0479">Metal-binding</keyword>
<evidence type="ECO:0000313" key="7">
    <source>
        <dbReference type="EMBL" id="UNY48918.1"/>
    </source>
</evidence>
<accession>A0AAE9GBY1</accession>